<keyword evidence="2" id="KW-1185">Reference proteome</keyword>
<dbReference type="Proteomes" id="UP000182631">
    <property type="component" value="Unassembled WGS sequence"/>
</dbReference>
<sequence>MIVRFLLICEEASDGVLVHHIQRFLIQHGATKAEGITFHSGTALTNKVREGLEGLSVLPDLLFVHRDADHRRNTSVASAEKRYAEIKDAVQSVNYGNPYVGIFPVYMTEAKENLGNGERMYHNEGSNLGAP</sequence>
<name>A0A165AGB3_9SYNE</name>
<proteinExistence type="predicted"/>
<reference evidence="2" key="1">
    <citation type="submission" date="2016-02" db="EMBL/GenBank/DDBJ databases">
        <authorList>
            <person name="liu f."/>
        </authorList>
    </citation>
    <scope>NUCLEOTIDE SEQUENCE [LARGE SCALE GENOMIC DNA]</scope>
</reference>
<evidence type="ECO:0000313" key="1">
    <source>
        <dbReference type="EMBL" id="SAY39110.1"/>
    </source>
</evidence>
<gene>
    <name evidence="1" type="ORF">FLM9_1155</name>
</gene>
<dbReference type="AlphaFoldDB" id="A0A165AGB3"/>
<dbReference type="EMBL" id="FITM01000126">
    <property type="protein sequence ID" value="SAY39110.1"/>
    <property type="molecule type" value="Genomic_DNA"/>
</dbReference>
<evidence type="ECO:0000313" key="2">
    <source>
        <dbReference type="Proteomes" id="UP000182631"/>
    </source>
</evidence>
<accession>A0A165AGB3</accession>
<organism evidence="1 2">
    <name type="scientific">Candidatus Synechococcus spongiarum</name>
    <dbReference type="NCBI Taxonomy" id="431041"/>
    <lineage>
        <taxon>Bacteria</taxon>
        <taxon>Bacillati</taxon>
        <taxon>Cyanobacteriota</taxon>
        <taxon>Cyanophyceae</taxon>
        <taxon>Synechococcales</taxon>
        <taxon>Synechococcaceae</taxon>
        <taxon>Synechococcus</taxon>
    </lineage>
</organism>
<protein>
    <submittedName>
        <fullName evidence="1">Uncharacterized protein</fullName>
    </submittedName>
</protein>